<sequence>MEIPALQNIPSVNSTDVQWISWYNLLRKRYGKRNANDLFLSAWERRRGSSNFLSGTKANTTTLRNFLEDQGIQISGDGLMSYPADLLDDIETGITTAFGVTKTVFIILFILIIIPLFILVFNIARNPAVIVDGIKTFSGK</sequence>
<dbReference type="RefSeq" id="WP_045458259.1">
    <property type="nucleotide sequence ID" value="NZ_BBLT01000001.1"/>
</dbReference>
<gene>
    <name evidence="2" type="ORF">MYP_648</name>
</gene>
<protein>
    <submittedName>
        <fullName evidence="2">Uncharacterized protein</fullName>
    </submittedName>
</protein>
<keyword evidence="1" id="KW-1133">Transmembrane helix</keyword>
<feature type="transmembrane region" description="Helical" evidence="1">
    <location>
        <begin position="104"/>
        <end position="124"/>
    </location>
</feature>
<dbReference type="Proteomes" id="UP000030185">
    <property type="component" value="Unassembled WGS sequence"/>
</dbReference>
<dbReference type="STRING" id="153721.MYP_648"/>
<dbReference type="OrthoDB" id="9829687at2"/>
<dbReference type="EMBL" id="BBLT01000001">
    <property type="protein sequence ID" value="GAL83421.1"/>
    <property type="molecule type" value="Genomic_DNA"/>
</dbReference>
<name>A0A098L960_9BACT</name>
<comment type="caution">
    <text evidence="2">The sequence shown here is derived from an EMBL/GenBank/DDBJ whole genome shotgun (WGS) entry which is preliminary data.</text>
</comment>
<evidence type="ECO:0000256" key="1">
    <source>
        <dbReference type="SAM" id="Phobius"/>
    </source>
</evidence>
<keyword evidence="1" id="KW-0472">Membrane</keyword>
<reference evidence="2 3" key="1">
    <citation type="submission" date="2014-09" db="EMBL/GenBank/DDBJ databases">
        <title>Sporocytophaga myxococcoides PG-01 genome sequencing.</title>
        <authorList>
            <person name="Liu L."/>
            <person name="Gao P.J."/>
            <person name="Chen G.J."/>
            <person name="Wang L.S."/>
        </authorList>
    </citation>
    <scope>NUCLEOTIDE SEQUENCE [LARGE SCALE GENOMIC DNA]</scope>
    <source>
        <strain evidence="2 3">PG-01</strain>
    </source>
</reference>
<keyword evidence="1" id="KW-0812">Transmembrane</keyword>
<evidence type="ECO:0000313" key="2">
    <source>
        <dbReference type="EMBL" id="GAL83421.1"/>
    </source>
</evidence>
<dbReference type="AlphaFoldDB" id="A0A098L960"/>
<proteinExistence type="predicted"/>
<accession>A0A098L960</accession>
<evidence type="ECO:0000313" key="3">
    <source>
        <dbReference type="Proteomes" id="UP000030185"/>
    </source>
</evidence>
<keyword evidence="3" id="KW-1185">Reference proteome</keyword>
<organism evidence="2 3">
    <name type="scientific">Sporocytophaga myxococcoides</name>
    <dbReference type="NCBI Taxonomy" id="153721"/>
    <lineage>
        <taxon>Bacteria</taxon>
        <taxon>Pseudomonadati</taxon>
        <taxon>Bacteroidota</taxon>
        <taxon>Cytophagia</taxon>
        <taxon>Cytophagales</taxon>
        <taxon>Cytophagaceae</taxon>
        <taxon>Sporocytophaga</taxon>
    </lineage>
</organism>